<accession>A0A366RY29</accession>
<protein>
    <recommendedName>
        <fullName evidence="2">FAD dependent oxidoreductase domain-containing protein</fullName>
    </recommendedName>
</protein>
<dbReference type="RefSeq" id="XP_031017016.1">
    <property type="nucleotide sequence ID" value="XM_031158939.1"/>
</dbReference>
<dbReference type="InterPro" id="IPR006076">
    <property type="entry name" value="FAD-dep_OxRdtase"/>
</dbReference>
<evidence type="ECO:0000313" key="3">
    <source>
        <dbReference type="EMBL" id="RBR21692.1"/>
    </source>
</evidence>
<dbReference type="PANTHER" id="PTHR13847:SF289">
    <property type="entry name" value="GLYCINE OXIDASE"/>
    <property type="match status" value="1"/>
</dbReference>
<dbReference type="GO" id="GO:0016491">
    <property type="term" value="F:oxidoreductase activity"/>
    <property type="evidence" value="ECO:0007669"/>
    <property type="project" value="UniProtKB-KW"/>
</dbReference>
<dbReference type="GeneID" id="41994235"/>
<dbReference type="Gene3D" id="3.50.50.60">
    <property type="entry name" value="FAD/NAD(P)-binding domain"/>
    <property type="match status" value="1"/>
</dbReference>
<gene>
    <name evidence="3" type="ORF">FIESC28_04792</name>
</gene>
<evidence type="ECO:0000313" key="4">
    <source>
        <dbReference type="Proteomes" id="UP000253153"/>
    </source>
</evidence>
<dbReference type="AlphaFoldDB" id="A0A366RY29"/>
<dbReference type="PANTHER" id="PTHR13847">
    <property type="entry name" value="SARCOSINE DEHYDROGENASE-RELATED"/>
    <property type="match status" value="1"/>
</dbReference>
<proteinExistence type="predicted"/>
<sequence length="371" mass="40010">MEDSQVSRSKSKMSEVANSNVVVIGGGIVGASIAWHLSSETNVTVIAEDIGGVATSNSFAWLNAASTDKKFYYDFRLRSMKRWKEIEQVFDSLPIHWGGTTTWDKSPEQLEAAKTNASAWGYDVIRVDKTEIEEIEPHVEEALLPEWGLAYGQEGALEAEIAAQKMIEQVEERGGKVLETRAKGFTKSDGRISGVVLDSGETVLADHVVVAAGLGSVALLATENIKLPLESSEGLLVNTKPTSKRLINGVINAPDLHIRQTVEGALRFGSSYAGGDLGDDAEKTALELFARLQKSVVGGDELEYSHYTIGDRVLPVDDLPILGETGLEGLSVAAMHSGVTNGALVGELLSKMILTGEKDPILENFRLDRFP</sequence>
<dbReference type="EMBL" id="QKXC01000099">
    <property type="protein sequence ID" value="RBR21692.1"/>
    <property type="molecule type" value="Genomic_DNA"/>
</dbReference>
<dbReference type="InterPro" id="IPR036188">
    <property type="entry name" value="FAD/NAD-bd_sf"/>
</dbReference>
<feature type="domain" description="FAD dependent oxidoreductase" evidence="2">
    <location>
        <begin position="21"/>
        <end position="351"/>
    </location>
</feature>
<keyword evidence="1" id="KW-0560">Oxidoreductase</keyword>
<dbReference type="Pfam" id="PF01266">
    <property type="entry name" value="DAO"/>
    <property type="match status" value="1"/>
</dbReference>
<name>A0A366RY29_9HYPO</name>
<dbReference type="Gene3D" id="3.30.9.10">
    <property type="entry name" value="D-Amino Acid Oxidase, subunit A, domain 2"/>
    <property type="match status" value="1"/>
</dbReference>
<dbReference type="Proteomes" id="UP000253153">
    <property type="component" value="Unassembled WGS sequence"/>
</dbReference>
<evidence type="ECO:0000256" key="1">
    <source>
        <dbReference type="ARBA" id="ARBA00023002"/>
    </source>
</evidence>
<keyword evidence="4" id="KW-1185">Reference proteome</keyword>
<dbReference type="GO" id="GO:0005737">
    <property type="term" value="C:cytoplasm"/>
    <property type="evidence" value="ECO:0007669"/>
    <property type="project" value="TreeGrafter"/>
</dbReference>
<organism evidence="3 4">
    <name type="scientific">Fusarium coffeatum</name>
    <dbReference type="NCBI Taxonomy" id="231269"/>
    <lineage>
        <taxon>Eukaryota</taxon>
        <taxon>Fungi</taxon>
        <taxon>Dikarya</taxon>
        <taxon>Ascomycota</taxon>
        <taxon>Pezizomycotina</taxon>
        <taxon>Sordariomycetes</taxon>
        <taxon>Hypocreomycetidae</taxon>
        <taxon>Hypocreales</taxon>
        <taxon>Nectriaceae</taxon>
        <taxon>Fusarium</taxon>
        <taxon>Fusarium incarnatum-equiseti species complex</taxon>
    </lineage>
</organism>
<dbReference type="SUPFAM" id="SSF51905">
    <property type="entry name" value="FAD/NAD(P)-binding domain"/>
    <property type="match status" value="1"/>
</dbReference>
<evidence type="ECO:0000259" key="2">
    <source>
        <dbReference type="Pfam" id="PF01266"/>
    </source>
</evidence>
<reference evidence="3 4" key="1">
    <citation type="submission" date="2018-06" db="EMBL/GenBank/DDBJ databases">
        <title>Fusarium incarnatum-equiseti species complex species 28.</title>
        <authorList>
            <person name="Gardiner D.M."/>
        </authorList>
    </citation>
    <scope>NUCLEOTIDE SEQUENCE [LARGE SCALE GENOMIC DNA]</scope>
    <source>
        <strain evidence="3 4">FIESC_28</strain>
    </source>
</reference>
<comment type="caution">
    <text evidence="3">The sequence shown here is derived from an EMBL/GenBank/DDBJ whole genome shotgun (WGS) entry which is preliminary data.</text>
</comment>
<dbReference type="OrthoDB" id="5340195at2759"/>